<dbReference type="AlphaFoldDB" id="A0A5J5BRN3"/>
<protein>
    <submittedName>
        <fullName evidence="1">Uncharacterized protein</fullName>
    </submittedName>
</protein>
<sequence>MPTPSSSASYKLRSLITVLYRYRLCSANLPDHQGQYRYVSLSQSKYGYGCSMPEGLRFISTNRRINGKPAQTDMLNNDKDMVQPPVPPPAPPRPSFNSWAKWLLGFILTLLLPFWKVKWEGLLTLEGEVEKVVEEVEIVAEVVEKVATTTEKISAEIADKLSDNDKLKEAALFVEHISTVTAKDAQLTTDFIQKVVMI</sequence>
<dbReference type="PANTHER" id="PTHR33735:SF10">
    <property type="entry name" value="EXPRESSED PROTEIN"/>
    <property type="match status" value="1"/>
</dbReference>
<gene>
    <name evidence="1" type="ORF">F0562_020419</name>
</gene>
<dbReference type="OrthoDB" id="783687at2759"/>
<dbReference type="Proteomes" id="UP000325577">
    <property type="component" value="Linkage Group LG10"/>
</dbReference>
<name>A0A5J5BRN3_9ASTE</name>
<evidence type="ECO:0000313" key="2">
    <source>
        <dbReference type="Proteomes" id="UP000325577"/>
    </source>
</evidence>
<reference evidence="1 2" key="1">
    <citation type="submission" date="2019-09" db="EMBL/GenBank/DDBJ databases">
        <title>A chromosome-level genome assembly of the Chinese tupelo Nyssa sinensis.</title>
        <authorList>
            <person name="Yang X."/>
            <person name="Kang M."/>
            <person name="Yang Y."/>
            <person name="Xiong H."/>
            <person name="Wang M."/>
            <person name="Zhang Z."/>
            <person name="Wang Z."/>
            <person name="Wu H."/>
            <person name="Ma T."/>
            <person name="Liu J."/>
            <person name="Xi Z."/>
        </authorList>
    </citation>
    <scope>NUCLEOTIDE SEQUENCE [LARGE SCALE GENOMIC DNA]</scope>
    <source>
        <strain evidence="1">J267</strain>
        <tissue evidence="1">Leaf</tissue>
    </source>
</reference>
<organism evidence="1 2">
    <name type="scientific">Nyssa sinensis</name>
    <dbReference type="NCBI Taxonomy" id="561372"/>
    <lineage>
        <taxon>Eukaryota</taxon>
        <taxon>Viridiplantae</taxon>
        <taxon>Streptophyta</taxon>
        <taxon>Embryophyta</taxon>
        <taxon>Tracheophyta</taxon>
        <taxon>Spermatophyta</taxon>
        <taxon>Magnoliopsida</taxon>
        <taxon>eudicotyledons</taxon>
        <taxon>Gunneridae</taxon>
        <taxon>Pentapetalae</taxon>
        <taxon>asterids</taxon>
        <taxon>Cornales</taxon>
        <taxon>Nyssaceae</taxon>
        <taxon>Nyssa</taxon>
    </lineage>
</organism>
<dbReference type="PANTHER" id="PTHR33735">
    <property type="entry name" value="EXPRESSED PROTEIN"/>
    <property type="match status" value="1"/>
</dbReference>
<proteinExistence type="predicted"/>
<dbReference type="EMBL" id="CM018033">
    <property type="protein sequence ID" value="KAA8545635.1"/>
    <property type="molecule type" value="Genomic_DNA"/>
</dbReference>
<accession>A0A5J5BRN3</accession>
<keyword evidence="2" id="KW-1185">Reference proteome</keyword>
<evidence type="ECO:0000313" key="1">
    <source>
        <dbReference type="EMBL" id="KAA8545635.1"/>
    </source>
</evidence>